<keyword evidence="1" id="KW-0732">Signal</keyword>
<organism evidence="3 4">
    <name type="scientific">Pontixanthobacter luteolus</name>
    <dbReference type="NCBI Taxonomy" id="295089"/>
    <lineage>
        <taxon>Bacteria</taxon>
        <taxon>Pseudomonadati</taxon>
        <taxon>Pseudomonadota</taxon>
        <taxon>Alphaproteobacteria</taxon>
        <taxon>Sphingomonadales</taxon>
        <taxon>Erythrobacteraceae</taxon>
        <taxon>Pontixanthobacter</taxon>
    </lineage>
</organism>
<keyword evidence="4" id="KW-1185">Reference proteome</keyword>
<dbReference type="OrthoDB" id="8478320at2"/>
<feature type="chain" id="PRO_5026199667" evidence="1">
    <location>
        <begin position="23"/>
        <end position="222"/>
    </location>
</feature>
<evidence type="ECO:0000313" key="4">
    <source>
        <dbReference type="Proteomes" id="UP000471435"/>
    </source>
</evidence>
<dbReference type="EMBL" id="WTYP01000001">
    <property type="protein sequence ID" value="MXP46176.1"/>
    <property type="molecule type" value="Genomic_DNA"/>
</dbReference>
<dbReference type="Gene3D" id="1.10.40.110">
    <property type="match status" value="1"/>
</dbReference>
<sequence length="222" mass="24481">MKQFVRAAGLVVAAFLSVGANGNWNTNVVETDRGYEIGNPDADVHLIEFVSYTCPHCADFTIQGEAPLQLAYIGPGKMKFEVRSFIRNDVDLAATMLVQCGDNSKFLQNHTMFMTKQGTWLGEARKASDAQLAQWLNGSASGRQSMASALGFYKMMETRGYGRPELDKCLSDQALADRLSSNTQKDMTDFGVRGTPSFVVNGALLENVHGWQPLEQHLNTLY</sequence>
<dbReference type="RefSeq" id="WP_160729437.1">
    <property type="nucleotide sequence ID" value="NZ_WTYP01000001.1"/>
</dbReference>
<name>A0A6I4UZH8_9SPHN</name>
<protein>
    <submittedName>
        <fullName evidence="3">Thioredoxin domain-containing protein</fullName>
    </submittedName>
</protein>
<proteinExistence type="predicted"/>
<dbReference type="Gene3D" id="3.40.30.10">
    <property type="entry name" value="Glutaredoxin"/>
    <property type="match status" value="1"/>
</dbReference>
<dbReference type="InterPro" id="IPR012336">
    <property type="entry name" value="Thioredoxin-like_fold"/>
</dbReference>
<comment type="caution">
    <text evidence="3">The sequence shown here is derived from an EMBL/GenBank/DDBJ whole genome shotgun (WGS) entry which is preliminary data.</text>
</comment>
<feature type="signal peptide" evidence="1">
    <location>
        <begin position="1"/>
        <end position="22"/>
    </location>
</feature>
<evidence type="ECO:0000259" key="2">
    <source>
        <dbReference type="Pfam" id="PF13462"/>
    </source>
</evidence>
<dbReference type="InterPro" id="IPR036249">
    <property type="entry name" value="Thioredoxin-like_sf"/>
</dbReference>
<reference evidence="3 4" key="1">
    <citation type="submission" date="2019-12" db="EMBL/GenBank/DDBJ databases">
        <title>Genomic-based taxomic classification of the family Erythrobacteraceae.</title>
        <authorList>
            <person name="Xu L."/>
        </authorList>
    </citation>
    <scope>NUCLEOTIDE SEQUENCE [LARGE SCALE GENOMIC DNA]</scope>
    <source>
        <strain evidence="3 4">SW-109</strain>
    </source>
</reference>
<gene>
    <name evidence="3" type="ORF">GRI43_02060</name>
</gene>
<evidence type="ECO:0000256" key="1">
    <source>
        <dbReference type="SAM" id="SignalP"/>
    </source>
</evidence>
<accession>A0A6I4UZH8</accession>
<dbReference type="Proteomes" id="UP000471435">
    <property type="component" value="Unassembled WGS sequence"/>
</dbReference>
<feature type="domain" description="Thioredoxin-like fold" evidence="2">
    <location>
        <begin position="34"/>
        <end position="216"/>
    </location>
</feature>
<dbReference type="SUPFAM" id="SSF52833">
    <property type="entry name" value="Thioredoxin-like"/>
    <property type="match status" value="1"/>
</dbReference>
<evidence type="ECO:0000313" key="3">
    <source>
        <dbReference type="EMBL" id="MXP46176.1"/>
    </source>
</evidence>
<dbReference type="AlphaFoldDB" id="A0A6I4UZH8"/>
<dbReference type="Pfam" id="PF13462">
    <property type="entry name" value="Thioredoxin_4"/>
    <property type="match status" value="1"/>
</dbReference>